<keyword evidence="1" id="KW-0472">Membrane</keyword>
<dbReference type="GO" id="GO:0009190">
    <property type="term" value="P:cyclic nucleotide biosynthetic process"/>
    <property type="evidence" value="ECO:0007669"/>
    <property type="project" value="InterPro"/>
</dbReference>
<evidence type="ECO:0000313" key="3">
    <source>
        <dbReference type="EMBL" id="MBB4287719.1"/>
    </source>
</evidence>
<dbReference type="CDD" id="cd07302">
    <property type="entry name" value="CHD"/>
    <property type="match status" value="1"/>
</dbReference>
<evidence type="ECO:0000313" key="4">
    <source>
        <dbReference type="Proteomes" id="UP000555728"/>
    </source>
</evidence>
<proteinExistence type="predicted"/>
<dbReference type="SMART" id="SM00044">
    <property type="entry name" value="CYCc"/>
    <property type="match status" value="1"/>
</dbReference>
<feature type="transmembrane region" description="Helical" evidence="1">
    <location>
        <begin position="48"/>
        <end position="67"/>
    </location>
</feature>
<dbReference type="AlphaFoldDB" id="A0A7W6S2N6"/>
<sequence>MDGFHCLRGKLTALAWIVAGGALAGLVYVALLANVGKFPFTLQAARNGLINGATITGILGTFEIFVWHAQAGAPLRRLPFPVRVASKTLVYGLVIAATLTTYNTWLLAHTVEVRDPWLYIRENLARDTLFSMAVVLLFQFVMQMRRLIGGRVLTNIVLGRYTRPREETRLFLFVDIADSTAIAHRLGDLETHALISRVFFDLDAVIARYGGEVHRYVGDQVVVTWPLEAGMANGRCLRCALEMRRLLERRALWYRRRFGLAPAVRAGLNGGPVVAGECGDARIEIVYFGDTVNTAARLEQTAKALDRWLLLPTTLADRLPGVPGWRREDLGPVMLKGRDTPVTLCAFEPEAEAAPAPAPGRAAAAA</sequence>
<dbReference type="RefSeq" id="WP_184437749.1">
    <property type="nucleotide sequence ID" value="NZ_JACIGI010000048.1"/>
</dbReference>
<name>A0A7W6S2N6_9PROT</name>
<dbReference type="EMBL" id="JACIGI010000048">
    <property type="protein sequence ID" value="MBB4287719.1"/>
    <property type="molecule type" value="Genomic_DNA"/>
</dbReference>
<dbReference type="Gene3D" id="3.30.70.1230">
    <property type="entry name" value="Nucleotide cyclase"/>
    <property type="match status" value="1"/>
</dbReference>
<dbReference type="Pfam" id="PF00211">
    <property type="entry name" value="Guanylate_cyc"/>
    <property type="match status" value="1"/>
</dbReference>
<dbReference type="PANTHER" id="PTHR43081:SF1">
    <property type="entry name" value="ADENYLATE CYCLASE, TERMINAL-DIFFERENTIATION SPECIFIC"/>
    <property type="match status" value="1"/>
</dbReference>
<dbReference type="EC" id="4.6.1.1" evidence="3"/>
<protein>
    <submittedName>
        <fullName evidence="3">Adenylate cyclase</fullName>
        <ecNumber evidence="3">4.6.1.1</ecNumber>
    </submittedName>
</protein>
<gene>
    <name evidence="3" type="ORF">GGD88_003476</name>
</gene>
<dbReference type="PROSITE" id="PS50125">
    <property type="entry name" value="GUANYLATE_CYCLASE_2"/>
    <property type="match status" value="1"/>
</dbReference>
<evidence type="ECO:0000256" key="1">
    <source>
        <dbReference type="SAM" id="Phobius"/>
    </source>
</evidence>
<dbReference type="SUPFAM" id="SSF55073">
    <property type="entry name" value="Nucleotide cyclase"/>
    <property type="match status" value="1"/>
</dbReference>
<dbReference type="GO" id="GO:0035556">
    <property type="term" value="P:intracellular signal transduction"/>
    <property type="evidence" value="ECO:0007669"/>
    <property type="project" value="InterPro"/>
</dbReference>
<organism evidence="3 4">
    <name type="scientific">Roseospira goensis</name>
    <dbReference type="NCBI Taxonomy" id="391922"/>
    <lineage>
        <taxon>Bacteria</taxon>
        <taxon>Pseudomonadati</taxon>
        <taxon>Pseudomonadota</taxon>
        <taxon>Alphaproteobacteria</taxon>
        <taxon>Rhodospirillales</taxon>
        <taxon>Rhodospirillaceae</taxon>
        <taxon>Roseospira</taxon>
    </lineage>
</organism>
<evidence type="ECO:0000259" key="2">
    <source>
        <dbReference type="PROSITE" id="PS50125"/>
    </source>
</evidence>
<keyword evidence="1" id="KW-1133">Transmembrane helix</keyword>
<dbReference type="InterPro" id="IPR029787">
    <property type="entry name" value="Nucleotide_cyclase"/>
</dbReference>
<dbReference type="InterPro" id="IPR050697">
    <property type="entry name" value="Adenylyl/Guanylyl_Cyclase_3/4"/>
</dbReference>
<feature type="transmembrane region" description="Helical" evidence="1">
    <location>
        <begin position="128"/>
        <end position="144"/>
    </location>
</feature>
<dbReference type="InterPro" id="IPR001054">
    <property type="entry name" value="A/G_cyclase"/>
</dbReference>
<keyword evidence="1" id="KW-0812">Transmembrane</keyword>
<feature type="domain" description="Guanylate cyclase" evidence="2">
    <location>
        <begin position="170"/>
        <end position="299"/>
    </location>
</feature>
<keyword evidence="3" id="KW-0456">Lyase</keyword>
<reference evidence="3 4" key="1">
    <citation type="submission" date="2020-08" db="EMBL/GenBank/DDBJ databases">
        <title>Genome sequencing of Purple Non-Sulfur Bacteria from various extreme environments.</title>
        <authorList>
            <person name="Mayer M."/>
        </authorList>
    </citation>
    <scope>NUCLEOTIDE SEQUENCE [LARGE SCALE GENOMIC DNA]</scope>
    <source>
        <strain evidence="3 4">JA135</strain>
    </source>
</reference>
<feature type="transmembrane region" description="Helical" evidence="1">
    <location>
        <begin position="12"/>
        <end position="36"/>
    </location>
</feature>
<accession>A0A7W6S2N6</accession>
<comment type="caution">
    <text evidence="3">The sequence shown here is derived from an EMBL/GenBank/DDBJ whole genome shotgun (WGS) entry which is preliminary data.</text>
</comment>
<dbReference type="PANTHER" id="PTHR43081">
    <property type="entry name" value="ADENYLATE CYCLASE, TERMINAL-DIFFERENTIATION SPECIFIC-RELATED"/>
    <property type="match status" value="1"/>
</dbReference>
<dbReference type="GO" id="GO:0004016">
    <property type="term" value="F:adenylate cyclase activity"/>
    <property type="evidence" value="ECO:0007669"/>
    <property type="project" value="UniProtKB-EC"/>
</dbReference>
<dbReference type="Proteomes" id="UP000555728">
    <property type="component" value="Unassembled WGS sequence"/>
</dbReference>
<feature type="transmembrane region" description="Helical" evidence="1">
    <location>
        <begin position="88"/>
        <end position="108"/>
    </location>
</feature>
<keyword evidence="4" id="KW-1185">Reference proteome</keyword>